<sequence>MPCLNLNYTISKVVQPQETIVIQTGVYELDYSVEIVGKVGLTIVGWNYQNSENTNYVFFLVDFANPIWKNYKSVITIKDSQEIRFENIIFIDRNYYHKLRIHTQIFIYVCLQFFFFFFFAISIIQTNKPKKKNSETNITSNLQTEKFSLFRVSNSTN</sequence>
<dbReference type="EMBL" id="ASPP01005064">
    <property type="protein sequence ID" value="ETO31234.1"/>
    <property type="molecule type" value="Genomic_DNA"/>
</dbReference>
<reference evidence="2 3" key="1">
    <citation type="journal article" date="2013" name="Curr. Biol.">
        <title>The Genome of the Foraminiferan Reticulomyxa filosa.</title>
        <authorList>
            <person name="Glockner G."/>
            <person name="Hulsmann N."/>
            <person name="Schleicher M."/>
            <person name="Noegel A.A."/>
            <person name="Eichinger L."/>
            <person name="Gallinger C."/>
            <person name="Pawlowski J."/>
            <person name="Sierra R."/>
            <person name="Euteneuer U."/>
            <person name="Pillet L."/>
            <person name="Moustafa A."/>
            <person name="Platzer M."/>
            <person name="Groth M."/>
            <person name="Szafranski K."/>
            <person name="Schliwa M."/>
        </authorList>
    </citation>
    <scope>NUCLEOTIDE SEQUENCE [LARGE SCALE GENOMIC DNA]</scope>
</reference>
<evidence type="ECO:0000256" key="1">
    <source>
        <dbReference type="SAM" id="Phobius"/>
    </source>
</evidence>
<dbReference type="AlphaFoldDB" id="X6NZG7"/>
<dbReference type="Proteomes" id="UP000023152">
    <property type="component" value="Unassembled WGS sequence"/>
</dbReference>
<keyword evidence="3" id="KW-1185">Reference proteome</keyword>
<feature type="transmembrane region" description="Helical" evidence="1">
    <location>
        <begin position="105"/>
        <end position="124"/>
    </location>
</feature>
<comment type="caution">
    <text evidence="2">The sequence shown here is derived from an EMBL/GenBank/DDBJ whole genome shotgun (WGS) entry which is preliminary data.</text>
</comment>
<keyword evidence="1" id="KW-1133">Transmembrane helix</keyword>
<evidence type="ECO:0000313" key="2">
    <source>
        <dbReference type="EMBL" id="ETO31234.1"/>
    </source>
</evidence>
<protein>
    <recommendedName>
        <fullName evidence="4">Transmembrane protein</fullName>
    </recommendedName>
</protein>
<name>X6NZG7_RETFI</name>
<proteinExistence type="predicted"/>
<keyword evidence="1" id="KW-0472">Membrane</keyword>
<accession>X6NZG7</accession>
<gene>
    <name evidence="2" type="ORF">RFI_05887</name>
</gene>
<keyword evidence="1" id="KW-0812">Transmembrane</keyword>
<evidence type="ECO:0008006" key="4">
    <source>
        <dbReference type="Google" id="ProtNLM"/>
    </source>
</evidence>
<feature type="non-terminal residue" evidence="2">
    <location>
        <position position="157"/>
    </location>
</feature>
<evidence type="ECO:0000313" key="3">
    <source>
        <dbReference type="Proteomes" id="UP000023152"/>
    </source>
</evidence>
<organism evidence="2 3">
    <name type="scientific">Reticulomyxa filosa</name>
    <dbReference type="NCBI Taxonomy" id="46433"/>
    <lineage>
        <taxon>Eukaryota</taxon>
        <taxon>Sar</taxon>
        <taxon>Rhizaria</taxon>
        <taxon>Retaria</taxon>
        <taxon>Foraminifera</taxon>
        <taxon>Monothalamids</taxon>
        <taxon>Reticulomyxidae</taxon>
        <taxon>Reticulomyxa</taxon>
    </lineage>
</organism>